<sequence>MSEKKRHYEMEPVSGETVEVDGVYKNEWGGEEKLKRGQTFPADVMLGSTEWELAELDFDNHHKGHTDPRLVPKAEDNANSGSKSPRGHVDRGDK</sequence>
<name>A0ABV6JCX0_9BACL</name>
<protein>
    <submittedName>
        <fullName evidence="2">Transposase</fullName>
    </submittedName>
</protein>
<feature type="compositionally biased region" description="Basic and acidic residues" evidence="1">
    <location>
        <begin position="59"/>
        <end position="76"/>
    </location>
</feature>
<keyword evidence="3" id="KW-1185">Reference proteome</keyword>
<evidence type="ECO:0000256" key="1">
    <source>
        <dbReference type="SAM" id="MobiDB-lite"/>
    </source>
</evidence>
<reference evidence="2 3" key="1">
    <citation type="submission" date="2024-09" db="EMBL/GenBank/DDBJ databases">
        <authorList>
            <person name="Sun Q."/>
            <person name="Mori K."/>
        </authorList>
    </citation>
    <scope>NUCLEOTIDE SEQUENCE [LARGE SCALE GENOMIC DNA]</scope>
    <source>
        <strain evidence="2 3">CCM 4839</strain>
    </source>
</reference>
<accession>A0ABV6JCX0</accession>
<evidence type="ECO:0000313" key="2">
    <source>
        <dbReference type="EMBL" id="MFC0393759.1"/>
    </source>
</evidence>
<gene>
    <name evidence="2" type="ORF">ACFFJ8_20615</name>
</gene>
<proteinExistence type="predicted"/>
<dbReference type="EMBL" id="JBHLVF010000034">
    <property type="protein sequence ID" value="MFC0393759.1"/>
    <property type="molecule type" value="Genomic_DNA"/>
</dbReference>
<organism evidence="2 3">
    <name type="scientific">Paenibacillus mendelii</name>
    <dbReference type="NCBI Taxonomy" id="206163"/>
    <lineage>
        <taxon>Bacteria</taxon>
        <taxon>Bacillati</taxon>
        <taxon>Bacillota</taxon>
        <taxon>Bacilli</taxon>
        <taxon>Bacillales</taxon>
        <taxon>Paenibacillaceae</taxon>
        <taxon>Paenibacillus</taxon>
    </lineage>
</organism>
<dbReference type="Proteomes" id="UP001589818">
    <property type="component" value="Unassembled WGS sequence"/>
</dbReference>
<evidence type="ECO:0000313" key="3">
    <source>
        <dbReference type="Proteomes" id="UP001589818"/>
    </source>
</evidence>
<comment type="caution">
    <text evidence="2">The sequence shown here is derived from an EMBL/GenBank/DDBJ whole genome shotgun (WGS) entry which is preliminary data.</text>
</comment>
<feature type="region of interest" description="Disordered" evidence="1">
    <location>
        <begin position="59"/>
        <end position="94"/>
    </location>
</feature>
<dbReference type="RefSeq" id="WP_204820566.1">
    <property type="nucleotide sequence ID" value="NZ_JANHOF010000013.1"/>
</dbReference>